<dbReference type="OrthoDB" id="474235at2"/>
<dbReference type="EMBL" id="VFPO01000001">
    <property type="protein sequence ID" value="TQM69910.1"/>
    <property type="molecule type" value="Genomic_DNA"/>
</dbReference>
<proteinExistence type="predicted"/>
<comment type="caution">
    <text evidence="2">The sequence shown here is derived from an EMBL/GenBank/DDBJ whole genome shotgun (WGS) entry which is preliminary data.</text>
</comment>
<reference evidence="2 3" key="1">
    <citation type="submission" date="2019-06" db="EMBL/GenBank/DDBJ databases">
        <title>Sequencing the genomes of 1000 actinobacteria strains.</title>
        <authorList>
            <person name="Klenk H.-P."/>
        </authorList>
    </citation>
    <scope>NUCLEOTIDE SEQUENCE [LARGE SCALE GENOMIC DNA]</scope>
    <source>
        <strain evidence="2 3">DSM 45043</strain>
    </source>
</reference>
<gene>
    <name evidence="2" type="ORF">FHX41_3627</name>
</gene>
<name>A0A543IH70_9ACTN</name>
<dbReference type="PANTHER" id="PTHR43464">
    <property type="entry name" value="METHYLTRANSFERASE"/>
    <property type="match status" value="1"/>
</dbReference>
<organism evidence="2 3">
    <name type="scientific">Actinomadura hallensis</name>
    <dbReference type="NCBI Taxonomy" id="337895"/>
    <lineage>
        <taxon>Bacteria</taxon>
        <taxon>Bacillati</taxon>
        <taxon>Actinomycetota</taxon>
        <taxon>Actinomycetes</taxon>
        <taxon>Streptosporangiales</taxon>
        <taxon>Thermomonosporaceae</taxon>
        <taxon>Actinomadura</taxon>
    </lineage>
</organism>
<dbReference type="InterPro" id="IPR029063">
    <property type="entry name" value="SAM-dependent_MTases_sf"/>
</dbReference>
<dbReference type="SUPFAM" id="SSF53335">
    <property type="entry name" value="S-adenosyl-L-methionine-dependent methyltransferases"/>
    <property type="match status" value="1"/>
</dbReference>
<sequence>MLRHHEIAEADHRILNPFTEEKLRLLGEVSRIGPGTRILDLACGKGEMLCRWAADFGSAGHGVDLSEVFLAAARERAVELDVAGRVTFERGDAGRYRAAERFDVVACLGATWIGGGLTGTIGLMRPALADGGLLLIGEPYWIDDPPEAASEALGFAPGDFASLAGTLDRFEAAGLELVEMVLADPDSWDRYVASQWWTIHEWLRANPGDPDAPAMREFAAASRRSYLAYNRRYLGWGVFVLRAAAA</sequence>
<evidence type="ECO:0000313" key="3">
    <source>
        <dbReference type="Proteomes" id="UP000316706"/>
    </source>
</evidence>
<feature type="domain" description="Methyltransferase" evidence="1">
    <location>
        <begin position="34"/>
        <end position="140"/>
    </location>
</feature>
<dbReference type="Proteomes" id="UP000316706">
    <property type="component" value="Unassembled WGS sequence"/>
</dbReference>
<keyword evidence="2" id="KW-0808">Transferase</keyword>
<dbReference type="AlphaFoldDB" id="A0A543IH70"/>
<dbReference type="CDD" id="cd02440">
    <property type="entry name" value="AdoMet_MTases"/>
    <property type="match status" value="1"/>
</dbReference>
<evidence type="ECO:0000313" key="2">
    <source>
        <dbReference type="EMBL" id="TQM69910.1"/>
    </source>
</evidence>
<dbReference type="Gene3D" id="3.40.50.150">
    <property type="entry name" value="Vaccinia Virus protein VP39"/>
    <property type="match status" value="1"/>
</dbReference>
<protein>
    <submittedName>
        <fullName evidence="2">Methyltransferase family protein</fullName>
    </submittedName>
</protein>
<dbReference type="PANTHER" id="PTHR43464:SF3">
    <property type="entry name" value="SAM-DEPENDENT METHYLTRANSFERASE"/>
    <property type="match status" value="1"/>
</dbReference>
<keyword evidence="3" id="KW-1185">Reference proteome</keyword>
<keyword evidence="2" id="KW-0489">Methyltransferase</keyword>
<dbReference type="GO" id="GO:0008168">
    <property type="term" value="F:methyltransferase activity"/>
    <property type="evidence" value="ECO:0007669"/>
    <property type="project" value="UniProtKB-KW"/>
</dbReference>
<dbReference type="Pfam" id="PF13847">
    <property type="entry name" value="Methyltransf_31"/>
    <property type="match status" value="1"/>
</dbReference>
<evidence type="ECO:0000259" key="1">
    <source>
        <dbReference type="Pfam" id="PF13847"/>
    </source>
</evidence>
<accession>A0A543IH70</accession>
<dbReference type="RefSeq" id="WP_141970408.1">
    <property type="nucleotide sequence ID" value="NZ_VFPO01000001.1"/>
</dbReference>
<dbReference type="InterPro" id="IPR025714">
    <property type="entry name" value="Methyltranfer_dom"/>
</dbReference>
<dbReference type="GO" id="GO:0032259">
    <property type="term" value="P:methylation"/>
    <property type="evidence" value="ECO:0007669"/>
    <property type="project" value="UniProtKB-KW"/>
</dbReference>